<dbReference type="InterPro" id="IPR024467">
    <property type="entry name" value="Xre/MbcA/ParS-like_toxin-bd"/>
</dbReference>
<organism evidence="3 4">
    <name type="scientific">Salinibacter ruber</name>
    <dbReference type="NCBI Taxonomy" id="146919"/>
    <lineage>
        <taxon>Bacteria</taxon>
        <taxon>Pseudomonadati</taxon>
        <taxon>Rhodothermota</taxon>
        <taxon>Rhodothermia</taxon>
        <taxon>Rhodothermales</taxon>
        <taxon>Salinibacteraceae</taxon>
        <taxon>Salinibacter</taxon>
    </lineage>
</organism>
<dbReference type="Pfam" id="PF09722">
    <property type="entry name" value="Xre_MbcA_ParS_C"/>
    <property type="match status" value="1"/>
</dbReference>
<dbReference type="EMBL" id="JANTYZ010000001">
    <property type="protein sequence ID" value="MCS3864143.1"/>
    <property type="molecule type" value="Genomic_DNA"/>
</dbReference>
<comment type="caution">
    <text evidence="3">The sequence shown here is derived from an EMBL/GenBank/DDBJ whole genome shotgun (WGS) entry which is preliminary data.</text>
</comment>
<dbReference type="Pfam" id="PF20432">
    <property type="entry name" value="Xre-like-HTH"/>
    <property type="match status" value="1"/>
</dbReference>
<name>A0A9X2RDY0_9BACT</name>
<dbReference type="RefSeq" id="WP_259083066.1">
    <property type="nucleotide sequence ID" value="NZ_JANTYZ010000001.1"/>
</dbReference>
<accession>A0A9X2RDY0</accession>
<feature type="domain" description="Antitoxin Xre-like helix-turn-helix" evidence="2">
    <location>
        <begin position="32"/>
        <end position="90"/>
    </location>
</feature>
<feature type="domain" description="Antitoxin Xre/MbcA/ParS-like toxin-binding" evidence="1">
    <location>
        <begin position="95"/>
        <end position="144"/>
    </location>
</feature>
<dbReference type="GO" id="GO:0003677">
    <property type="term" value="F:DNA binding"/>
    <property type="evidence" value="ECO:0007669"/>
    <property type="project" value="InterPro"/>
</dbReference>
<dbReference type="InterPro" id="IPR046847">
    <property type="entry name" value="Xre-like_HTH"/>
</dbReference>
<protein>
    <submittedName>
        <fullName evidence="3">Toxin-antitoxin system antitoxin component (TIGR02293 family)</fullName>
    </submittedName>
</protein>
<dbReference type="NCBIfam" id="TIGR02293">
    <property type="entry name" value="TAS_TIGR02293"/>
    <property type="match status" value="1"/>
</dbReference>
<reference evidence="3" key="1">
    <citation type="submission" date="2022-08" db="EMBL/GenBank/DDBJ databases">
        <title>Genomic Encyclopedia of Type Strains, Phase V (KMG-V): Genome sequencing to study the core and pangenomes of soil and plant-associated prokaryotes.</title>
        <authorList>
            <person name="Whitman W."/>
        </authorList>
    </citation>
    <scope>NUCLEOTIDE SEQUENCE</scope>
    <source>
        <strain evidence="3">SP2016B</strain>
    </source>
</reference>
<evidence type="ECO:0000259" key="2">
    <source>
        <dbReference type="Pfam" id="PF20432"/>
    </source>
</evidence>
<dbReference type="InterPro" id="IPR011979">
    <property type="entry name" value="Antitox_Xre"/>
</dbReference>
<evidence type="ECO:0000259" key="1">
    <source>
        <dbReference type="Pfam" id="PF09722"/>
    </source>
</evidence>
<evidence type="ECO:0000313" key="4">
    <source>
        <dbReference type="Proteomes" id="UP001155034"/>
    </source>
</evidence>
<proteinExistence type="predicted"/>
<evidence type="ECO:0000313" key="3">
    <source>
        <dbReference type="EMBL" id="MCS3864143.1"/>
    </source>
</evidence>
<sequence length="147" mass="16278">MSPTTQQSAPPKTEDDWVRRVANWDDATANVEIRQGLPIALVVRLQELLDLTDEQAARLIGRSRSTYSRHRNQDKELGVPEAERAVRYARLLALAAETFGSLEDAAAWMQEPNRALDDDTPLGMAETAPGATMVRDLLLGVQHGFVL</sequence>
<gene>
    <name evidence="3" type="ORF">GGP82_000674</name>
</gene>
<dbReference type="AlphaFoldDB" id="A0A9X2RDY0"/>
<dbReference type="Proteomes" id="UP001155034">
    <property type="component" value="Unassembled WGS sequence"/>
</dbReference>